<gene>
    <name evidence="1" type="ORF">SEA_WEISS13_52</name>
</gene>
<dbReference type="EMBL" id="KT591076">
    <property type="protein sequence ID" value="AMB17266.1"/>
    <property type="molecule type" value="Genomic_DNA"/>
</dbReference>
<dbReference type="Proteomes" id="UP000224265">
    <property type="component" value="Segment"/>
</dbReference>
<reference evidence="1 2" key="1">
    <citation type="submission" date="2015-08" db="EMBL/GenBank/DDBJ databases">
        <authorList>
            <person name="Adams C.A."/>
            <person name="Ardeshna N.S."/>
            <person name="Badithe A.V."/>
            <person name="Badrani J.H."/>
            <person name="Birkholz E.A."/>
            <person name="Butler M."/>
            <person name="Chu A."/>
            <person name="Farmer C.N."/>
            <person name="Frischer G.M."/>
            <person name="Hsieh L.Y."/>
            <person name="Jackson K.B."/>
            <person name="Kagy D.N."/>
            <person name="Kendall J.C."/>
            <person name="Lin C.Y."/>
            <person name="Morgan M.N."/>
            <person name="Nachnani R."/>
            <person name="Nadeau S.M."/>
            <person name="Parikh M."/>
            <person name="Perez M.V."/>
            <person name="Peters C.E."/>
            <person name="Pogliano J."/>
            <person name="Popescu N.I."/>
            <person name="Shiao R."/>
            <person name="Song C.L."/>
            <person name="Ting J.M."/>
            <person name="Udani D.R."/>
            <person name="Waller L.B."/>
            <person name="Wang A.Y."/>
            <person name="Wu C.E."/>
            <person name="Yang A.B."/>
            <person name="Yao J."/>
            <person name="Zhang B.H."/>
            <person name="Anders K.R."/>
            <person name="Bradley K.W."/>
            <person name="Asai D.J."/>
            <person name="Bowman C.A."/>
            <person name="Russell D.A."/>
            <person name="Pope W.H."/>
            <person name="Jacobs-Sera D."/>
            <person name="Hendrix R.W."/>
            <person name="Hatfull G.F."/>
        </authorList>
    </citation>
    <scope>NUCLEOTIDE SEQUENCE [LARGE SCALE GENOMIC DNA]</scope>
</reference>
<sequence length="309" mass="35490">MTTIENSVNAVELIDLSAACEKAGIGGTVRNTEVGTGTLYVVAKLPDGNWALDYETDVIDIAAFQQEGWLVVSTATDGEETEQDTKPATYQDFFEGLPTWSYFWDGRNIDCQYIFTGWKQNKYGDNVPAYVHHRYMTTSLMSILDLDHECQWEAFTVNGTPKEASRDLRQAIRTMYSALREAESYKQLHKEEGERLEAVKRDFRKLNEHINSYAEETRMCSDYERRIYGWNETFEVMELEGRVRDYNVPVRVPGVFGDTEVWVSGIKARTPEEAREQVQRMTAQEVLNNLYQSGYNMPEWTVGDSTPRA</sequence>
<proteinExistence type="predicted"/>
<protein>
    <submittedName>
        <fullName evidence="1">Uncharacterized protein</fullName>
    </submittedName>
</protein>
<accession>A0A109Z840</accession>
<organism evidence="1 2">
    <name type="scientific">Mycobacterium phage Weiss13</name>
    <dbReference type="NCBI Taxonomy" id="1784843"/>
    <lineage>
        <taxon>Viruses</taxon>
        <taxon>Duplodnaviria</taxon>
        <taxon>Heunggongvirae</taxon>
        <taxon>Uroviricota</taxon>
        <taxon>Caudoviricetes</taxon>
        <taxon>Papyrusvirus</taxon>
        <taxon>Papyrusvirus send513</taxon>
    </lineage>
</organism>
<evidence type="ECO:0000313" key="1">
    <source>
        <dbReference type="EMBL" id="AMB17266.1"/>
    </source>
</evidence>
<name>A0A109Z840_9CAUD</name>
<evidence type="ECO:0000313" key="2">
    <source>
        <dbReference type="Proteomes" id="UP000224265"/>
    </source>
</evidence>